<dbReference type="PROSITE" id="PS50908">
    <property type="entry name" value="RWD"/>
    <property type="match status" value="1"/>
</dbReference>
<keyword evidence="5 14" id="KW-0418">Kinase</keyword>
<evidence type="ECO:0000256" key="5">
    <source>
        <dbReference type="ARBA" id="ARBA00022777"/>
    </source>
</evidence>
<organism evidence="14 15">
    <name type="scientific">Lithohypha guttulata</name>
    <dbReference type="NCBI Taxonomy" id="1690604"/>
    <lineage>
        <taxon>Eukaryota</taxon>
        <taxon>Fungi</taxon>
        <taxon>Dikarya</taxon>
        <taxon>Ascomycota</taxon>
        <taxon>Pezizomycotina</taxon>
        <taxon>Eurotiomycetes</taxon>
        <taxon>Chaetothyriomycetidae</taxon>
        <taxon>Chaetothyriales</taxon>
        <taxon>Trichomeriaceae</taxon>
        <taxon>Lithohypha</taxon>
    </lineage>
</organism>
<dbReference type="PIRSF" id="PIRSF000660">
    <property type="entry name" value="Ser/Thr_PK_GCN2"/>
    <property type="match status" value="1"/>
</dbReference>
<dbReference type="InterPro" id="IPR017441">
    <property type="entry name" value="Protein_kinase_ATP_BS"/>
</dbReference>
<comment type="similarity">
    <text evidence="7">Belongs to the protein kinase superfamily. Ser/Thr protein kinase family. GCN2 subfamily.</text>
</comment>
<keyword evidence="4 10" id="KW-0547">Nucleotide-binding</keyword>
<sequence>MAKKKKTAGALLQPSQPASKQTAENGWPEAPALSRGLSKGNTADIASMWNDMLGEDVEALKDFPEQQKNAFAMVKLMYGNETRLDVGRKTVWGKPKLGFEIAVTARHDASVFVRLDIELPENYPKLGPTIHLIELEPDTADLRAGLNNTIEQITKSEQDDEAMLSSILSEIETRLQDEVDKEANRAQGATLEEERTATEVAAKADASSKQQLALRQKEVEAAAEEAQLAQDVENHRRQRQLLSSSGSAPEQSTTVGEDYPSSCIVFTNDITCHDFSIDADLTFRAVQPMSVIYQRDNKKVLLACPYRNGDVMTQQLVLKEVRLPPAMDGEAEYRAALSNIEKALQEAKRFDHAAVVKIHGYKLVRSLDERTQAFWDLFILSEYAQQSLTALLDMVDSLTAARIRTYTRSILDALEFYDRRGYTHPAINAHNILLFGSAHGSYQAKLSDGYGTALQELIDITQDTHHSEPAQGNWAAPELVNGTSARNSKTCIWELGVVLLQMALGNELTKTYTSPEDALSRAGLDQDFDHLISKMCAISARKRPTAFQLQSHQFFKSHERSIFTAEIRRATSIQTLSRSKSVFESRWASEWEPVERLGKGGFGVVLKARNRLDGHFYAVKKLKCKSVQDIEGIWGEVRMLAQLNHPGIVRYFGSWSEEDQQDATDTETSTAPTDPRSFAVPTDSAAPRSSMFAPPSTGHDFMDPALSQIPDVEENEDEEEDTDSSDDGNMFGYQSAASDDGDDSQAIQSGDDADEEPSDPFELQAAANNPDDGPNFFDSNEISNSQKGTNIPSRPQPFIVAAGTPSAIRRPPQYYNKPSTLYIQMELCETGTLHDLIKNGLPDSIGDAWRIFRLLLDGLNHIHNLGVVHRDLKPMNIFIDSQKMPKIGDFGLASPGQATVNGHKIATHVAGPMSKNVGTLFYIAPELADIKSSGKYSTKADMFALGVIFFEMCFPFQTGVERIDWMQSINRAGWRLPDRFSTEQYKVQGRIITSLLNHDQDQRPSAKELLLDPEIPEPLEEEKEQRFIQRLMHGDAEQLQTVMKNFMSKTATKAQLLAYAHVDKDGFEPPDPYIVSSIQGKLAGVFRCHGGVEGSRQTIFPVEGFYINPVSYVDAAGFTVQLPHDLTVPFARAIAVQKPRYTKSFCFGTVFRRRGPGVEPLCIPEVDFDLVSYSAQDLSLRDAQVISVLDDCLTKLGPLFVRSFTIVISHGDLLDLILRACEVPEAQIDSVKHLLSSLNVGKITWKQIQQDLQSPSVGLPATTVAALSHFNFSSNFDDFRHLVLANLKKLKKDDSAIKATRTLNRLQDVHEYLVLQRVNVAWLFSPLSNTSEVLYRGSLMFRCVESKASKTVVVGGRYDALIRNYQTPTQKTFARAAGFRINILDLASYARIDAQTPGSKYSKTKPMIPPSVPARVDVVVTSFDESTLRGTCIEIVRSVLDAGISAELSEPFEGMEALERTYSDMSKYWLVIVRPVGATQRAIKVRAPSRDETDVTASELVGHLREEIGERQLATADQPVLRRTRSSHGASDRENIVILTPQHKSKKVNRAAIVDSARSAAQELAETMSKSYKVLAIDTDDDTLHRIRNTRLSDGETWRTLRHAVALTEREYVQEIQEQLMDWSKAGQDGAFLCNYKTKTCIFYDFGKL</sequence>
<keyword evidence="6 10" id="KW-0067">ATP-binding</keyword>
<keyword evidence="2" id="KW-0723">Serine/threonine-protein kinase</keyword>
<dbReference type="SUPFAM" id="SSF56112">
    <property type="entry name" value="Protein kinase-like (PK-like)"/>
    <property type="match status" value="2"/>
</dbReference>
<feature type="domain" description="RWD" evidence="13">
    <location>
        <begin position="69"/>
        <end position="178"/>
    </location>
</feature>
<dbReference type="SUPFAM" id="SSF54495">
    <property type="entry name" value="UBC-like"/>
    <property type="match status" value="1"/>
</dbReference>
<evidence type="ECO:0000313" key="14">
    <source>
        <dbReference type="EMBL" id="KAK5097358.1"/>
    </source>
</evidence>
<dbReference type="PANTHER" id="PTHR11042">
    <property type="entry name" value="EUKARYOTIC TRANSLATION INITIATION FACTOR 2-ALPHA KINASE EIF2-ALPHA KINASE -RELATED"/>
    <property type="match status" value="1"/>
</dbReference>
<dbReference type="EC" id="2.7.11.1" evidence="1"/>
<evidence type="ECO:0000256" key="3">
    <source>
        <dbReference type="ARBA" id="ARBA00022679"/>
    </source>
</evidence>
<dbReference type="Proteomes" id="UP001345013">
    <property type="component" value="Unassembled WGS sequence"/>
</dbReference>
<dbReference type="PANTHER" id="PTHR11042:SF136">
    <property type="entry name" value="EIF-2-ALPHA KINASE GCN2"/>
    <property type="match status" value="1"/>
</dbReference>
<gene>
    <name evidence="14" type="primary">GCN2</name>
    <name evidence="14" type="ORF">LTR24_002227</name>
</gene>
<evidence type="ECO:0000256" key="2">
    <source>
        <dbReference type="ARBA" id="ARBA00022527"/>
    </source>
</evidence>
<evidence type="ECO:0000259" key="12">
    <source>
        <dbReference type="PROSITE" id="PS50011"/>
    </source>
</evidence>
<dbReference type="PROSITE" id="PS00107">
    <property type="entry name" value="PROTEIN_KINASE_ATP"/>
    <property type="match status" value="1"/>
</dbReference>
<evidence type="ECO:0000256" key="4">
    <source>
        <dbReference type="ARBA" id="ARBA00022741"/>
    </source>
</evidence>
<feature type="domain" description="Protein kinase" evidence="12">
    <location>
        <begin position="591"/>
        <end position="1015"/>
    </location>
</feature>
<dbReference type="InterPro" id="IPR006575">
    <property type="entry name" value="RWD_dom"/>
</dbReference>
<dbReference type="Gene3D" id="3.30.200.20">
    <property type="entry name" value="Phosphorylase Kinase, domain 1"/>
    <property type="match status" value="1"/>
</dbReference>
<dbReference type="PROSITE" id="PS50011">
    <property type="entry name" value="PROTEIN_KINASE_DOM"/>
    <property type="match status" value="2"/>
</dbReference>
<accession>A0ABR0KKG9</accession>
<dbReference type="Gene3D" id="3.40.50.800">
    <property type="entry name" value="Anticodon-binding domain"/>
    <property type="match status" value="1"/>
</dbReference>
<evidence type="ECO:0000313" key="15">
    <source>
        <dbReference type="Proteomes" id="UP001345013"/>
    </source>
</evidence>
<dbReference type="InterPro" id="IPR011009">
    <property type="entry name" value="Kinase-like_dom_sf"/>
</dbReference>
<feature type="compositionally biased region" description="Acidic residues" evidence="11">
    <location>
        <begin position="711"/>
        <end position="726"/>
    </location>
</feature>
<dbReference type="PROSITE" id="PS00108">
    <property type="entry name" value="PROTEIN_KINASE_ST"/>
    <property type="match status" value="1"/>
</dbReference>
<dbReference type="Gene3D" id="1.10.510.10">
    <property type="entry name" value="Transferase(Phosphotransferase) domain 1"/>
    <property type="match status" value="2"/>
</dbReference>
<keyword evidence="14" id="KW-0396">Initiation factor</keyword>
<feature type="compositionally biased region" description="Polar residues" evidence="11">
    <location>
        <begin position="246"/>
        <end position="255"/>
    </location>
</feature>
<proteinExistence type="inferred from homology"/>
<dbReference type="Pfam" id="PF13393">
    <property type="entry name" value="tRNA-synt_His"/>
    <property type="match status" value="1"/>
</dbReference>
<evidence type="ECO:0000256" key="6">
    <source>
        <dbReference type="ARBA" id="ARBA00022840"/>
    </source>
</evidence>
<keyword evidence="3 14" id="KW-0808">Transferase</keyword>
<comment type="catalytic activity">
    <reaction evidence="8">
        <text>L-threonyl-[protein] + ATP = O-phospho-L-threonyl-[protein] + ADP + H(+)</text>
        <dbReference type="Rhea" id="RHEA:46608"/>
        <dbReference type="Rhea" id="RHEA-COMP:11060"/>
        <dbReference type="Rhea" id="RHEA-COMP:11605"/>
        <dbReference type="ChEBI" id="CHEBI:15378"/>
        <dbReference type="ChEBI" id="CHEBI:30013"/>
        <dbReference type="ChEBI" id="CHEBI:30616"/>
        <dbReference type="ChEBI" id="CHEBI:61977"/>
        <dbReference type="ChEBI" id="CHEBI:456216"/>
        <dbReference type="EC" id="2.7.11.1"/>
    </reaction>
</comment>
<dbReference type="InterPro" id="IPR000719">
    <property type="entry name" value="Prot_kinase_dom"/>
</dbReference>
<evidence type="ECO:0000256" key="9">
    <source>
        <dbReference type="ARBA" id="ARBA00048679"/>
    </source>
</evidence>
<dbReference type="InterPro" id="IPR050339">
    <property type="entry name" value="CC_SR_Kinase"/>
</dbReference>
<protein>
    <recommendedName>
        <fullName evidence="1">non-specific serine/threonine protein kinase</fullName>
        <ecNumber evidence="1">2.7.11.1</ecNumber>
    </recommendedName>
</protein>
<feature type="compositionally biased region" description="Polar residues" evidence="11">
    <location>
        <begin position="777"/>
        <end position="793"/>
    </location>
</feature>
<keyword evidence="15" id="KW-1185">Reference proteome</keyword>
<dbReference type="InterPro" id="IPR024435">
    <property type="entry name" value="HisRS-related_dom"/>
</dbReference>
<feature type="region of interest" description="Disordered" evidence="11">
    <location>
        <begin position="1"/>
        <end position="38"/>
    </location>
</feature>
<evidence type="ECO:0000259" key="13">
    <source>
        <dbReference type="PROSITE" id="PS50908"/>
    </source>
</evidence>
<feature type="binding site" evidence="10">
    <location>
        <position position="621"/>
    </location>
    <ligand>
        <name>ATP</name>
        <dbReference type="ChEBI" id="CHEBI:30616"/>
    </ligand>
</feature>
<dbReference type="Pfam" id="PF00069">
    <property type="entry name" value="Pkinase"/>
    <property type="match status" value="3"/>
</dbReference>
<evidence type="ECO:0000256" key="8">
    <source>
        <dbReference type="ARBA" id="ARBA00047899"/>
    </source>
</evidence>
<feature type="compositionally biased region" description="Polar residues" evidence="11">
    <location>
        <begin position="13"/>
        <end position="24"/>
    </location>
</feature>
<evidence type="ECO:0000256" key="11">
    <source>
        <dbReference type="SAM" id="MobiDB-lite"/>
    </source>
</evidence>
<dbReference type="GO" id="GO:0003743">
    <property type="term" value="F:translation initiation factor activity"/>
    <property type="evidence" value="ECO:0007669"/>
    <property type="project" value="UniProtKB-KW"/>
</dbReference>
<comment type="catalytic activity">
    <reaction evidence="9">
        <text>L-seryl-[protein] + ATP = O-phospho-L-seryl-[protein] + ADP + H(+)</text>
        <dbReference type="Rhea" id="RHEA:17989"/>
        <dbReference type="Rhea" id="RHEA-COMP:9863"/>
        <dbReference type="Rhea" id="RHEA-COMP:11604"/>
        <dbReference type="ChEBI" id="CHEBI:15378"/>
        <dbReference type="ChEBI" id="CHEBI:29999"/>
        <dbReference type="ChEBI" id="CHEBI:30616"/>
        <dbReference type="ChEBI" id="CHEBI:83421"/>
        <dbReference type="ChEBI" id="CHEBI:456216"/>
        <dbReference type="EC" id="2.7.11.1"/>
    </reaction>
</comment>
<dbReference type="Gene3D" id="3.30.930.10">
    <property type="entry name" value="Bira Bifunctional Protein, Domain 2"/>
    <property type="match status" value="1"/>
</dbReference>
<evidence type="ECO:0000256" key="10">
    <source>
        <dbReference type="PROSITE-ProRule" id="PRU10141"/>
    </source>
</evidence>
<dbReference type="Gene3D" id="3.10.110.10">
    <property type="entry name" value="Ubiquitin Conjugating Enzyme"/>
    <property type="match status" value="1"/>
</dbReference>
<reference evidence="14 15" key="1">
    <citation type="submission" date="2023-08" db="EMBL/GenBank/DDBJ databases">
        <title>Black Yeasts Isolated from many extreme environments.</title>
        <authorList>
            <person name="Coleine C."/>
            <person name="Stajich J.E."/>
            <person name="Selbmann L."/>
        </authorList>
    </citation>
    <scope>NUCLEOTIDE SEQUENCE [LARGE SCALE GENOMIC DNA]</scope>
    <source>
        <strain evidence="14 15">CCFEE 5885</strain>
    </source>
</reference>
<evidence type="ECO:0000256" key="7">
    <source>
        <dbReference type="ARBA" id="ARBA00037982"/>
    </source>
</evidence>
<dbReference type="SMART" id="SM00220">
    <property type="entry name" value="S_TKc"/>
    <property type="match status" value="1"/>
</dbReference>
<dbReference type="InterPro" id="IPR045864">
    <property type="entry name" value="aa-tRNA-synth_II/BPL/LPL"/>
</dbReference>
<dbReference type="SUPFAM" id="SSF55681">
    <property type="entry name" value="Class II aaRS and biotin synthetases"/>
    <property type="match status" value="1"/>
</dbReference>
<feature type="domain" description="Protein kinase" evidence="12">
    <location>
        <begin position="286"/>
        <end position="555"/>
    </location>
</feature>
<feature type="region of interest" description="Disordered" evidence="11">
    <location>
        <begin position="225"/>
        <end position="258"/>
    </location>
</feature>
<dbReference type="InterPro" id="IPR036621">
    <property type="entry name" value="Anticodon-bd_dom_sf"/>
</dbReference>
<name>A0ABR0KKG9_9EURO</name>
<dbReference type="InterPro" id="IPR041715">
    <property type="entry name" value="HisRS-like_core"/>
</dbReference>
<feature type="region of interest" description="Disordered" evidence="11">
    <location>
        <begin position="657"/>
        <end position="796"/>
    </location>
</feature>
<dbReference type="GO" id="GO:0004674">
    <property type="term" value="F:protein serine/threonine kinase activity"/>
    <property type="evidence" value="ECO:0007669"/>
    <property type="project" value="UniProtKB-EC"/>
</dbReference>
<comment type="caution">
    <text evidence="14">The sequence shown here is derived from an EMBL/GenBank/DDBJ whole genome shotgun (WGS) entry which is preliminary data.</text>
</comment>
<feature type="compositionally biased region" description="Low complexity" evidence="11">
    <location>
        <begin position="734"/>
        <end position="750"/>
    </location>
</feature>
<dbReference type="EMBL" id="JAVRRG010000018">
    <property type="protein sequence ID" value="KAK5097358.1"/>
    <property type="molecule type" value="Genomic_DNA"/>
</dbReference>
<dbReference type="InterPro" id="IPR016135">
    <property type="entry name" value="UBQ-conjugating_enzyme/RWD"/>
</dbReference>
<dbReference type="InterPro" id="IPR008271">
    <property type="entry name" value="Ser/Thr_kinase_AS"/>
</dbReference>
<keyword evidence="14" id="KW-0648">Protein biosynthesis</keyword>
<evidence type="ECO:0000256" key="1">
    <source>
        <dbReference type="ARBA" id="ARBA00012513"/>
    </source>
</evidence>
<dbReference type="Pfam" id="PF12745">
    <property type="entry name" value="HGTP_anticodon2"/>
    <property type="match status" value="1"/>
</dbReference>
<dbReference type="InterPro" id="IPR016255">
    <property type="entry name" value="Gcn2"/>
</dbReference>